<gene>
    <name evidence="2" type="ORF">MACH08_41110</name>
</gene>
<evidence type="ECO:0000313" key="2">
    <source>
        <dbReference type="EMBL" id="GLO68327.1"/>
    </source>
</evidence>
<keyword evidence="3" id="KW-1185">Reference proteome</keyword>
<reference evidence="2 3" key="1">
    <citation type="submission" date="2023-02" db="EMBL/GenBank/DDBJ databases">
        <title>Oceanobacillus kimchii IFOP_LL358 isolated form Alexandrium catenella lab strain.</title>
        <authorList>
            <person name="Gajardo G."/>
            <person name="Ueki S."/>
            <person name="Maruyama F."/>
        </authorList>
    </citation>
    <scope>NUCLEOTIDE SEQUENCE [LARGE SCALE GENOMIC DNA]</scope>
    <source>
        <strain evidence="2 3">IFOP_LL358</strain>
    </source>
</reference>
<feature type="transmembrane region" description="Helical" evidence="1">
    <location>
        <begin position="7"/>
        <end position="25"/>
    </location>
</feature>
<evidence type="ECO:0000313" key="3">
    <source>
        <dbReference type="Proteomes" id="UP001275436"/>
    </source>
</evidence>
<dbReference type="EMBL" id="BSKO01000002">
    <property type="protein sequence ID" value="GLO68327.1"/>
    <property type="molecule type" value="Genomic_DNA"/>
</dbReference>
<keyword evidence="1" id="KW-0472">Membrane</keyword>
<sequence>MKGKITVLVLIIITIIVLVFIWFWIQNIIDEYNLVPPDSIINGLH</sequence>
<dbReference type="RefSeq" id="WP_317958571.1">
    <property type="nucleotide sequence ID" value="NZ_BSKO01000002.1"/>
</dbReference>
<keyword evidence="1" id="KW-0812">Transmembrane</keyword>
<protein>
    <submittedName>
        <fullName evidence="2">Uncharacterized protein</fullName>
    </submittedName>
</protein>
<comment type="caution">
    <text evidence="2">The sequence shown here is derived from an EMBL/GenBank/DDBJ whole genome shotgun (WGS) entry which is preliminary data.</text>
</comment>
<proteinExistence type="predicted"/>
<evidence type="ECO:0000256" key="1">
    <source>
        <dbReference type="SAM" id="Phobius"/>
    </source>
</evidence>
<name>A0ABQ5TQ38_9BACI</name>
<dbReference type="Proteomes" id="UP001275436">
    <property type="component" value="Unassembled WGS sequence"/>
</dbReference>
<organism evidence="2 3">
    <name type="scientific">Oceanobacillus kimchii</name>
    <dbReference type="NCBI Taxonomy" id="746691"/>
    <lineage>
        <taxon>Bacteria</taxon>
        <taxon>Bacillati</taxon>
        <taxon>Bacillota</taxon>
        <taxon>Bacilli</taxon>
        <taxon>Bacillales</taxon>
        <taxon>Bacillaceae</taxon>
        <taxon>Oceanobacillus</taxon>
    </lineage>
</organism>
<accession>A0ABQ5TQ38</accession>
<keyword evidence="1" id="KW-1133">Transmembrane helix</keyword>